<feature type="region of interest" description="Disordered" evidence="1">
    <location>
        <begin position="32"/>
        <end position="55"/>
    </location>
</feature>
<evidence type="ECO:0000313" key="3">
    <source>
        <dbReference type="Proteomes" id="UP000002059"/>
    </source>
</evidence>
<gene>
    <name evidence="2" type="ORF">PAAG_03264</name>
</gene>
<dbReference type="GeneID" id="9097888"/>
<dbReference type="EMBL" id="KN293999">
    <property type="protein sequence ID" value="EEH41701.1"/>
    <property type="molecule type" value="Genomic_DNA"/>
</dbReference>
<dbReference type="KEGG" id="pbl:PAAG_03264"/>
<dbReference type="OMA" id="VIQMARE"/>
<name>C1GXY1_PARBA</name>
<evidence type="ECO:0000256" key="1">
    <source>
        <dbReference type="SAM" id="MobiDB-lite"/>
    </source>
</evidence>
<dbReference type="eggNOG" id="ENOG502RR28">
    <property type="taxonomic scope" value="Eukaryota"/>
</dbReference>
<dbReference type="RefSeq" id="XP_002794719.1">
    <property type="nucleotide sequence ID" value="XM_002794673.1"/>
</dbReference>
<keyword evidence="3" id="KW-1185">Reference proteome</keyword>
<sequence>MREIVIEMAREGAVNIGPGMGEDVSMEDVGVDSVEQMEETEKIPGPGHKGEDPNGLAWWSSCGRWHQLQPQKGRPFSANGKGPFPALEAFKGRLHM</sequence>
<evidence type="ECO:0000313" key="2">
    <source>
        <dbReference type="EMBL" id="EEH41701.1"/>
    </source>
</evidence>
<dbReference type="Proteomes" id="UP000002059">
    <property type="component" value="Partially assembled WGS sequence"/>
</dbReference>
<protein>
    <submittedName>
        <fullName evidence="2">Uncharacterized protein</fullName>
    </submittedName>
</protein>
<dbReference type="VEuPathDB" id="FungiDB:PAAG_03264"/>
<proteinExistence type="predicted"/>
<accession>C1GXY1</accession>
<organism evidence="2 3">
    <name type="scientific">Paracoccidioides lutzii (strain ATCC MYA-826 / Pb01)</name>
    <name type="common">Paracoccidioides brasiliensis</name>
    <dbReference type="NCBI Taxonomy" id="502779"/>
    <lineage>
        <taxon>Eukaryota</taxon>
        <taxon>Fungi</taxon>
        <taxon>Dikarya</taxon>
        <taxon>Ascomycota</taxon>
        <taxon>Pezizomycotina</taxon>
        <taxon>Eurotiomycetes</taxon>
        <taxon>Eurotiomycetidae</taxon>
        <taxon>Onygenales</taxon>
        <taxon>Ajellomycetaceae</taxon>
        <taxon>Paracoccidioides</taxon>
    </lineage>
</organism>
<dbReference type="AlphaFoldDB" id="C1GXY1"/>
<dbReference type="HOGENOM" id="CLU_2543199_0_0_1"/>
<reference evidence="2 3" key="1">
    <citation type="journal article" date="2011" name="PLoS Genet.">
        <title>Comparative genomic analysis of human fungal pathogens causing paracoccidioidomycosis.</title>
        <authorList>
            <person name="Desjardins C.A."/>
            <person name="Champion M.D."/>
            <person name="Holder J.W."/>
            <person name="Muszewska A."/>
            <person name="Goldberg J."/>
            <person name="Bailao A.M."/>
            <person name="Brigido M.M."/>
            <person name="Ferreira M.E."/>
            <person name="Garcia A.M."/>
            <person name="Grynberg M."/>
            <person name="Gujja S."/>
            <person name="Heiman D.I."/>
            <person name="Henn M.R."/>
            <person name="Kodira C.D."/>
            <person name="Leon-Narvaez H."/>
            <person name="Longo L.V."/>
            <person name="Ma L.J."/>
            <person name="Malavazi I."/>
            <person name="Matsuo A.L."/>
            <person name="Morais F.V."/>
            <person name="Pereira M."/>
            <person name="Rodriguez-Brito S."/>
            <person name="Sakthikumar S."/>
            <person name="Salem-Izacc S.M."/>
            <person name="Sykes S.M."/>
            <person name="Teixeira M.M."/>
            <person name="Vallejo M.C."/>
            <person name="Walter M.E."/>
            <person name="Yandava C."/>
            <person name="Young S."/>
            <person name="Zeng Q."/>
            <person name="Zucker J."/>
            <person name="Felipe M.S."/>
            <person name="Goldman G.H."/>
            <person name="Haas B.J."/>
            <person name="McEwen J.G."/>
            <person name="Nino-Vega G."/>
            <person name="Puccia R."/>
            <person name="San-Blas G."/>
            <person name="Soares C.M."/>
            <person name="Birren B.W."/>
            <person name="Cuomo C.A."/>
        </authorList>
    </citation>
    <scope>NUCLEOTIDE SEQUENCE [LARGE SCALE GENOMIC DNA]</scope>
    <source>
        <strain evidence="3">ATCC MYA-826 / Pb01</strain>
    </source>
</reference>